<feature type="domain" description="Tyr recombinase" evidence="4">
    <location>
        <begin position="1"/>
        <end position="162"/>
    </location>
</feature>
<dbReference type="InterPro" id="IPR002104">
    <property type="entry name" value="Integrase_catalytic"/>
</dbReference>
<comment type="similarity">
    <text evidence="1">Belongs to the 'phage' integrase family.</text>
</comment>
<dbReference type="InterPro" id="IPR011010">
    <property type="entry name" value="DNA_brk_join_enz"/>
</dbReference>
<evidence type="ECO:0000313" key="6">
    <source>
        <dbReference type="Proteomes" id="UP000663929"/>
    </source>
</evidence>
<accession>A0A8A4TPC2</accession>
<dbReference type="Pfam" id="PF00589">
    <property type="entry name" value="Phage_integrase"/>
    <property type="match status" value="1"/>
</dbReference>
<dbReference type="InterPro" id="IPR050808">
    <property type="entry name" value="Phage_Integrase"/>
</dbReference>
<protein>
    <submittedName>
        <fullName evidence="5">Tyrosine-type recombinase/integrase</fullName>
    </submittedName>
</protein>
<evidence type="ECO:0000313" key="5">
    <source>
        <dbReference type="EMBL" id="QTD50751.1"/>
    </source>
</evidence>
<keyword evidence="3" id="KW-0233">DNA recombination</keyword>
<evidence type="ECO:0000256" key="1">
    <source>
        <dbReference type="ARBA" id="ARBA00008857"/>
    </source>
</evidence>
<dbReference type="GO" id="GO:0006310">
    <property type="term" value="P:DNA recombination"/>
    <property type="evidence" value="ECO:0007669"/>
    <property type="project" value="UniProtKB-KW"/>
</dbReference>
<organism evidence="5 6">
    <name type="scientific">Sulfidibacter corallicola</name>
    <dbReference type="NCBI Taxonomy" id="2818388"/>
    <lineage>
        <taxon>Bacteria</taxon>
        <taxon>Pseudomonadati</taxon>
        <taxon>Acidobacteriota</taxon>
        <taxon>Holophagae</taxon>
        <taxon>Acanthopleuribacterales</taxon>
        <taxon>Acanthopleuribacteraceae</taxon>
        <taxon>Sulfidibacter</taxon>
    </lineage>
</organism>
<evidence type="ECO:0000256" key="2">
    <source>
        <dbReference type="ARBA" id="ARBA00022908"/>
    </source>
</evidence>
<dbReference type="KEGG" id="scor:J3U87_34635"/>
<keyword evidence="6" id="KW-1185">Reference proteome</keyword>
<dbReference type="PANTHER" id="PTHR30629">
    <property type="entry name" value="PROPHAGE INTEGRASE"/>
    <property type="match status" value="1"/>
</dbReference>
<dbReference type="PANTHER" id="PTHR30629:SF2">
    <property type="entry name" value="PROPHAGE INTEGRASE INTS-RELATED"/>
    <property type="match status" value="1"/>
</dbReference>
<keyword evidence="2" id="KW-0229">DNA integration</keyword>
<dbReference type="SUPFAM" id="SSF56349">
    <property type="entry name" value="DNA breaking-rejoining enzymes"/>
    <property type="match status" value="1"/>
</dbReference>
<dbReference type="AlphaFoldDB" id="A0A8A4TPC2"/>
<name>A0A8A4TPC2_SULCO</name>
<reference evidence="5" key="1">
    <citation type="submission" date="2021-03" db="EMBL/GenBank/DDBJ databases">
        <title>Acanthopleuribacteraceae sp. M133.</title>
        <authorList>
            <person name="Wang G."/>
        </authorList>
    </citation>
    <scope>NUCLEOTIDE SEQUENCE</scope>
    <source>
        <strain evidence="5">M133</strain>
    </source>
</reference>
<dbReference type="GO" id="GO:0003677">
    <property type="term" value="F:DNA binding"/>
    <property type="evidence" value="ECO:0007669"/>
    <property type="project" value="InterPro"/>
</dbReference>
<gene>
    <name evidence="5" type="ORF">J3U87_34635</name>
</gene>
<dbReference type="Gene3D" id="1.10.443.10">
    <property type="entry name" value="Intergrase catalytic core"/>
    <property type="match status" value="1"/>
</dbReference>
<dbReference type="GO" id="GO:0015074">
    <property type="term" value="P:DNA integration"/>
    <property type="evidence" value="ECO:0007669"/>
    <property type="project" value="UniProtKB-KW"/>
</dbReference>
<proteinExistence type="inferred from homology"/>
<dbReference type="Proteomes" id="UP000663929">
    <property type="component" value="Chromosome"/>
</dbReference>
<sequence length="225" mass="25556">MLSLFCAFRFSEARYLKWEYVDLEQGLIRLPGTIPDQENRSPEAFRGTKNGCDHIVPLSSYPLDLLKRLHQNRTSTNPYVLPGVHHANKPISRTKQLFPVIADLVGSPFSPHATRRTFASIANEVGLGFLKVKRLLNHHFEGGVTGGYISPNFNPTKERVHFQKVCDFILERRAEYLGAIKRESVTFDKTKALRKLQRYALELGLEPVEALHMLTSQSERIGEVA</sequence>
<dbReference type="PROSITE" id="PS51898">
    <property type="entry name" value="TYR_RECOMBINASE"/>
    <property type="match status" value="1"/>
</dbReference>
<dbReference type="RefSeq" id="WP_237380717.1">
    <property type="nucleotide sequence ID" value="NZ_CP071793.1"/>
</dbReference>
<dbReference type="InterPro" id="IPR013762">
    <property type="entry name" value="Integrase-like_cat_sf"/>
</dbReference>
<evidence type="ECO:0000259" key="4">
    <source>
        <dbReference type="PROSITE" id="PS51898"/>
    </source>
</evidence>
<evidence type="ECO:0000256" key="3">
    <source>
        <dbReference type="ARBA" id="ARBA00023172"/>
    </source>
</evidence>
<dbReference type="EMBL" id="CP071793">
    <property type="protein sequence ID" value="QTD50751.1"/>
    <property type="molecule type" value="Genomic_DNA"/>
</dbReference>